<sequence>MQRHTHLHINTHTQFSPTVQYMQVHNTHIHCTLFSSQRLSICRHTVQAAAYSN</sequence>
<organism evidence="1 2">
    <name type="scientific">Channa argus</name>
    <name type="common">Northern snakehead</name>
    <name type="synonym">Ophicephalus argus</name>
    <dbReference type="NCBI Taxonomy" id="215402"/>
    <lineage>
        <taxon>Eukaryota</taxon>
        <taxon>Metazoa</taxon>
        <taxon>Chordata</taxon>
        <taxon>Craniata</taxon>
        <taxon>Vertebrata</taxon>
        <taxon>Euteleostomi</taxon>
        <taxon>Actinopterygii</taxon>
        <taxon>Neopterygii</taxon>
        <taxon>Teleostei</taxon>
        <taxon>Neoteleostei</taxon>
        <taxon>Acanthomorphata</taxon>
        <taxon>Anabantaria</taxon>
        <taxon>Anabantiformes</taxon>
        <taxon>Channoidei</taxon>
        <taxon>Channidae</taxon>
        <taxon>Channa</taxon>
    </lineage>
</organism>
<keyword evidence="2" id="KW-1185">Reference proteome</keyword>
<name>A0A6G1PZW3_CHAAH</name>
<reference evidence="1 2" key="1">
    <citation type="submission" date="2019-02" db="EMBL/GenBank/DDBJ databases">
        <title>Opniocepnalus argus genome.</title>
        <authorList>
            <person name="Zhou C."/>
            <person name="Xiao S."/>
        </authorList>
    </citation>
    <scope>NUCLEOTIDE SEQUENCE [LARGE SCALE GENOMIC DNA]</scope>
    <source>
        <strain evidence="1">OARG1902GOOAL</strain>
        <tissue evidence="1">Muscle</tissue>
    </source>
</reference>
<dbReference type="AlphaFoldDB" id="A0A6G1PZW3"/>
<protein>
    <submittedName>
        <fullName evidence="1">Uncharacterized protein</fullName>
    </submittedName>
</protein>
<gene>
    <name evidence="1" type="ORF">EXN66_Car011458</name>
</gene>
<evidence type="ECO:0000313" key="2">
    <source>
        <dbReference type="Proteomes" id="UP000503349"/>
    </source>
</evidence>
<accession>A0A6G1PZW3</accession>
<reference evidence="2" key="2">
    <citation type="submission" date="2019-02" db="EMBL/GenBank/DDBJ databases">
        <title>Opniocepnalus argus Var Kimnra genome.</title>
        <authorList>
            <person name="Zhou C."/>
            <person name="Xiao S."/>
        </authorList>
    </citation>
    <scope>NUCLEOTIDE SEQUENCE [LARGE SCALE GENOMIC DNA]</scope>
</reference>
<proteinExistence type="predicted"/>
<dbReference type="Proteomes" id="UP000503349">
    <property type="component" value="Chromosome 11"/>
</dbReference>
<dbReference type="EMBL" id="CM015722">
    <property type="protein sequence ID" value="KAF3695782.1"/>
    <property type="molecule type" value="Genomic_DNA"/>
</dbReference>
<evidence type="ECO:0000313" key="1">
    <source>
        <dbReference type="EMBL" id="KAF3695782.1"/>
    </source>
</evidence>